<dbReference type="EMBL" id="BMAT01005152">
    <property type="protein sequence ID" value="GFR88353.1"/>
    <property type="molecule type" value="Genomic_DNA"/>
</dbReference>
<accession>A0AAV4GTV8</accession>
<name>A0AAV4GTV8_9GAST</name>
<evidence type="ECO:0000256" key="1">
    <source>
        <dbReference type="SAM" id="MobiDB-lite"/>
    </source>
</evidence>
<feature type="region of interest" description="Disordered" evidence="1">
    <location>
        <begin position="115"/>
        <end position="148"/>
    </location>
</feature>
<reference evidence="2 3" key="1">
    <citation type="journal article" date="2021" name="Elife">
        <title>Chloroplast acquisition without the gene transfer in kleptoplastic sea slugs, Plakobranchus ocellatus.</title>
        <authorList>
            <person name="Maeda T."/>
            <person name="Takahashi S."/>
            <person name="Yoshida T."/>
            <person name="Shimamura S."/>
            <person name="Takaki Y."/>
            <person name="Nagai Y."/>
            <person name="Toyoda A."/>
            <person name="Suzuki Y."/>
            <person name="Arimoto A."/>
            <person name="Ishii H."/>
            <person name="Satoh N."/>
            <person name="Nishiyama T."/>
            <person name="Hasebe M."/>
            <person name="Maruyama T."/>
            <person name="Minagawa J."/>
            <person name="Obokata J."/>
            <person name="Shigenobu S."/>
        </authorList>
    </citation>
    <scope>NUCLEOTIDE SEQUENCE [LARGE SCALE GENOMIC DNA]</scope>
</reference>
<organism evidence="2 3">
    <name type="scientific">Elysia marginata</name>
    <dbReference type="NCBI Taxonomy" id="1093978"/>
    <lineage>
        <taxon>Eukaryota</taxon>
        <taxon>Metazoa</taxon>
        <taxon>Spiralia</taxon>
        <taxon>Lophotrochozoa</taxon>
        <taxon>Mollusca</taxon>
        <taxon>Gastropoda</taxon>
        <taxon>Heterobranchia</taxon>
        <taxon>Euthyneura</taxon>
        <taxon>Panpulmonata</taxon>
        <taxon>Sacoglossa</taxon>
        <taxon>Placobranchoidea</taxon>
        <taxon>Plakobranchidae</taxon>
        <taxon>Elysia</taxon>
    </lineage>
</organism>
<evidence type="ECO:0000313" key="2">
    <source>
        <dbReference type="EMBL" id="GFR88353.1"/>
    </source>
</evidence>
<sequence>MREAAAPIPNNRTLYGADLQFGALTFIAQPDAGDLTGATALKQVQLGENAQNRLIALETIGKARFDTRIVRNLFFITNIQRIMRLKLNQELTQYRNVLVSNHSVVNPGVTEYGYIPPSSATDPRLRQYGPGNETSSDRRYDNETRIIQ</sequence>
<evidence type="ECO:0000313" key="3">
    <source>
        <dbReference type="Proteomes" id="UP000762676"/>
    </source>
</evidence>
<dbReference type="Proteomes" id="UP000762676">
    <property type="component" value="Unassembled WGS sequence"/>
</dbReference>
<dbReference type="AlphaFoldDB" id="A0AAV4GTV8"/>
<feature type="compositionally biased region" description="Basic and acidic residues" evidence="1">
    <location>
        <begin position="135"/>
        <end position="148"/>
    </location>
</feature>
<protein>
    <submittedName>
        <fullName evidence="2">Polyprotein pp220</fullName>
    </submittedName>
</protein>
<proteinExistence type="predicted"/>
<comment type="caution">
    <text evidence="2">The sequence shown here is derived from an EMBL/GenBank/DDBJ whole genome shotgun (WGS) entry which is preliminary data.</text>
</comment>
<gene>
    <name evidence="2" type="ORF">ElyMa_002515500</name>
</gene>
<keyword evidence="3" id="KW-1185">Reference proteome</keyword>